<dbReference type="PROSITE" id="PS00107">
    <property type="entry name" value="PROTEIN_KINASE_ATP"/>
    <property type="match status" value="1"/>
</dbReference>
<dbReference type="STRING" id="1344416.A0A138ZZT2"/>
<feature type="region of interest" description="Disordered" evidence="4">
    <location>
        <begin position="317"/>
        <end position="359"/>
    </location>
</feature>
<keyword evidence="6" id="KW-0808">Transferase</keyword>
<dbReference type="FunFam" id="3.30.200.20:FF:000042">
    <property type="entry name" value="Aurora kinase A"/>
    <property type="match status" value="1"/>
</dbReference>
<dbReference type="Proteomes" id="UP000070544">
    <property type="component" value="Unassembled WGS sequence"/>
</dbReference>
<evidence type="ECO:0000256" key="4">
    <source>
        <dbReference type="SAM" id="MobiDB-lite"/>
    </source>
</evidence>
<feature type="compositionally biased region" description="Acidic residues" evidence="4">
    <location>
        <begin position="603"/>
        <end position="615"/>
    </location>
</feature>
<dbReference type="OrthoDB" id="40902at2759"/>
<evidence type="ECO:0000256" key="2">
    <source>
        <dbReference type="ARBA" id="ARBA00022840"/>
    </source>
</evidence>
<dbReference type="PANTHER" id="PTHR24347">
    <property type="entry name" value="SERINE/THREONINE-PROTEIN KINASE"/>
    <property type="match status" value="1"/>
</dbReference>
<accession>A0A138ZZT2</accession>
<dbReference type="PROSITE" id="PS00108">
    <property type="entry name" value="PROTEIN_KINASE_ST"/>
    <property type="match status" value="1"/>
</dbReference>
<dbReference type="SUPFAM" id="SSF56112">
    <property type="entry name" value="Protein kinase-like (PK-like)"/>
    <property type="match status" value="1"/>
</dbReference>
<dbReference type="Pfam" id="PF00069">
    <property type="entry name" value="Pkinase"/>
    <property type="match status" value="1"/>
</dbReference>
<proteinExistence type="predicted"/>
<feature type="domain" description="Protein kinase" evidence="5">
    <location>
        <begin position="35"/>
        <end position="294"/>
    </location>
</feature>
<dbReference type="InterPro" id="IPR017441">
    <property type="entry name" value="Protein_kinase_ATP_BS"/>
</dbReference>
<dbReference type="OMA" id="QHENCIT"/>
<keyword evidence="2 3" id="KW-0067">ATP-binding</keyword>
<dbReference type="InterPro" id="IPR000719">
    <property type="entry name" value="Prot_kinase_dom"/>
</dbReference>
<evidence type="ECO:0000259" key="5">
    <source>
        <dbReference type="PROSITE" id="PS50011"/>
    </source>
</evidence>
<sequence length="615" mass="67886">MNISFLKKLRKDKEGRTREAAHGTPEVLEGKAAEYRMERTLGQGTYGVVKGCTHLPTGQRFACKILQKQFLRKYKKEEMVVKECALLRRVQHENCITLIDFFETPSTYNMVFELATGGELFDRIMEMQKFNERDGAVVMATVLNAVAYLHDLGIVHRDLKPENLLFKSREKGSPLTIVDFGISKVIDGKRLLTTVCGTPGYTAPEILRRLPYDSKVDIFSLGVVTYILLAGYAPFGDTSDLAAMCDRVVLGQYEFPPPYWGHISVEAKDFISLMLRTNPALRPSAHALLRHPWLVKYTPPGYLEYLRDVNIEAHRKSNPKWTPSPDYLGPVPETPAVTRRKTKQASRKSEMSGSSVKSSVSVGAASMNIGAAVGEQRRLRHQLSFMDGSEDDPYIFAMPEGTTGDDEMDEDLRNPTSISRDSIKKVGILGLSEEADREKLPIEADIRQLPDLRSARSGTLPEGDDFVARARTSRKPLPPIPPAVAPAADRVDAPDAPKPSLPREGTGGSDMSIGQSEQSDEGSQEVVYDLAEDMLVDQDQSGKPAEGDADTRLVSEIVVRVLSRGRAGSASLVERPVRRRVQGSGPAQEIQSTDGLAPHMEEAMIDDSDVSEAEN</sequence>
<dbReference type="CDD" id="cd05117">
    <property type="entry name" value="STKc_CAMK"/>
    <property type="match status" value="1"/>
</dbReference>
<dbReference type="EMBL" id="KQ965839">
    <property type="protein sequence ID" value="KXS10014.1"/>
    <property type="molecule type" value="Genomic_DNA"/>
</dbReference>
<gene>
    <name evidence="6" type="ORF">M427DRAFT_37937</name>
</gene>
<dbReference type="Gene3D" id="3.30.200.20">
    <property type="entry name" value="Phosphorylase Kinase, domain 1"/>
    <property type="match status" value="1"/>
</dbReference>
<evidence type="ECO:0000256" key="1">
    <source>
        <dbReference type="ARBA" id="ARBA00022741"/>
    </source>
</evidence>
<protein>
    <submittedName>
        <fullName evidence="6">Pkinase-domain-containing protein</fullName>
    </submittedName>
</protein>
<evidence type="ECO:0000313" key="7">
    <source>
        <dbReference type="Proteomes" id="UP000070544"/>
    </source>
</evidence>
<evidence type="ECO:0000256" key="3">
    <source>
        <dbReference type="PROSITE-ProRule" id="PRU10141"/>
    </source>
</evidence>
<dbReference type="SMART" id="SM00220">
    <property type="entry name" value="S_TKc"/>
    <property type="match status" value="1"/>
</dbReference>
<keyword evidence="1 3" id="KW-0547">Nucleotide-binding</keyword>
<dbReference type="InterPro" id="IPR011009">
    <property type="entry name" value="Kinase-like_dom_sf"/>
</dbReference>
<keyword evidence="6" id="KW-0418">Kinase</keyword>
<dbReference type="FunFam" id="1.10.510.10:FF:000571">
    <property type="entry name" value="Maternal embryonic leucine zipper kinase"/>
    <property type="match status" value="1"/>
</dbReference>
<dbReference type="GO" id="GO:0004672">
    <property type="term" value="F:protein kinase activity"/>
    <property type="evidence" value="ECO:0007669"/>
    <property type="project" value="InterPro"/>
</dbReference>
<feature type="binding site" evidence="3">
    <location>
        <position position="64"/>
    </location>
    <ligand>
        <name>ATP</name>
        <dbReference type="ChEBI" id="CHEBI:30616"/>
    </ligand>
</feature>
<name>A0A138ZZT2_GONPJ</name>
<evidence type="ECO:0000313" key="6">
    <source>
        <dbReference type="EMBL" id="KXS10014.1"/>
    </source>
</evidence>
<feature type="region of interest" description="Disordered" evidence="4">
    <location>
        <begin position="469"/>
        <end position="551"/>
    </location>
</feature>
<dbReference type="AlphaFoldDB" id="A0A138ZZT2"/>
<dbReference type="GO" id="GO:0005524">
    <property type="term" value="F:ATP binding"/>
    <property type="evidence" value="ECO:0007669"/>
    <property type="project" value="UniProtKB-UniRule"/>
</dbReference>
<keyword evidence="7" id="KW-1185">Reference proteome</keyword>
<feature type="region of interest" description="Disordered" evidence="4">
    <location>
        <begin position="580"/>
        <end position="615"/>
    </location>
</feature>
<organism evidence="6 7">
    <name type="scientific">Gonapodya prolifera (strain JEL478)</name>
    <name type="common">Monoblepharis prolifera</name>
    <dbReference type="NCBI Taxonomy" id="1344416"/>
    <lineage>
        <taxon>Eukaryota</taxon>
        <taxon>Fungi</taxon>
        <taxon>Fungi incertae sedis</taxon>
        <taxon>Chytridiomycota</taxon>
        <taxon>Chytridiomycota incertae sedis</taxon>
        <taxon>Monoblepharidomycetes</taxon>
        <taxon>Monoblepharidales</taxon>
        <taxon>Gonapodyaceae</taxon>
        <taxon>Gonapodya</taxon>
    </lineage>
</organism>
<dbReference type="PROSITE" id="PS50011">
    <property type="entry name" value="PROTEIN_KINASE_DOM"/>
    <property type="match status" value="1"/>
</dbReference>
<dbReference type="InterPro" id="IPR008271">
    <property type="entry name" value="Ser/Thr_kinase_AS"/>
</dbReference>
<reference evidence="6 7" key="1">
    <citation type="journal article" date="2015" name="Genome Biol. Evol.">
        <title>Phylogenomic analyses indicate that early fungi evolved digesting cell walls of algal ancestors of land plants.</title>
        <authorList>
            <person name="Chang Y."/>
            <person name="Wang S."/>
            <person name="Sekimoto S."/>
            <person name="Aerts A.L."/>
            <person name="Choi C."/>
            <person name="Clum A."/>
            <person name="LaButti K.M."/>
            <person name="Lindquist E.A."/>
            <person name="Yee Ngan C."/>
            <person name="Ohm R.A."/>
            <person name="Salamov A.A."/>
            <person name="Grigoriev I.V."/>
            <person name="Spatafora J.W."/>
            <person name="Berbee M.L."/>
        </authorList>
    </citation>
    <scope>NUCLEOTIDE SEQUENCE [LARGE SCALE GENOMIC DNA]</scope>
    <source>
        <strain evidence="6 7">JEL478</strain>
    </source>
</reference>
<dbReference type="Gene3D" id="1.10.510.10">
    <property type="entry name" value="Transferase(Phosphotransferase) domain 1"/>
    <property type="match status" value="1"/>
</dbReference>